<dbReference type="InParanoid" id="C8XKA6"/>
<dbReference type="Gene3D" id="3.90.226.10">
    <property type="entry name" value="2-enoyl-CoA Hydratase, Chain A, domain 1"/>
    <property type="match status" value="1"/>
</dbReference>
<dbReference type="KEGG" id="nml:Namu_2291"/>
<gene>
    <name evidence="3" type="ordered locus">Namu_2291</name>
</gene>
<protein>
    <submittedName>
        <fullName evidence="3">Enoyl-CoA hydratase/isomerase</fullName>
    </submittedName>
</protein>
<dbReference type="PANTHER" id="PTHR43149:SF1">
    <property type="entry name" value="DELTA(3,5)-DELTA(2,4)-DIENOYL-COA ISOMERASE, MITOCHONDRIAL"/>
    <property type="match status" value="1"/>
</dbReference>
<accession>C8XKA6</accession>
<keyword evidence="4" id="KW-1185">Reference proteome</keyword>
<dbReference type="GO" id="GO:0016853">
    <property type="term" value="F:isomerase activity"/>
    <property type="evidence" value="ECO:0007669"/>
    <property type="project" value="UniProtKB-KW"/>
</dbReference>
<dbReference type="InterPro" id="IPR018376">
    <property type="entry name" value="Enoyl-CoA_hyd/isom_CS"/>
</dbReference>
<dbReference type="SUPFAM" id="SSF52096">
    <property type="entry name" value="ClpP/crotonase"/>
    <property type="match status" value="1"/>
</dbReference>
<dbReference type="RefSeq" id="WP_015747558.1">
    <property type="nucleotide sequence ID" value="NC_013235.1"/>
</dbReference>
<evidence type="ECO:0000313" key="3">
    <source>
        <dbReference type="EMBL" id="ACV78668.1"/>
    </source>
</evidence>
<reference evidence="3 4" key="2">
    <citation type="journal article" date="2010" name="Stand. Genomic Sci.">
        <title>Complete genome sequence of Nakamurella multipartita type strain (Y-104).</title>
        <authorList>
            <person name="Tice H."/>
            <person name="Mayilraj S."/>
            <person name="Sims D."/>
            <person name="Lapidus A."/>
            <person name="Nolan M."/>
            <person name="Lucas S."/>
            <person name="Glavina Del Rio T."/>
            <person name="Copeland A."/>
            <person name="Cheng J.F."/>
            <person name="Meincke L."/>
            <person name="Bruce D."/>
            <person name="Goodwin L."/>
            <person name="Pitluck S."/>
            <person name="Ivanova N."/>
            <person name="Mavromatis K."/>
            <person name="Ovchinnikova G."/>
            <person name="Pati A."/>
            <person name="Chen A."/>
            <person name="Palaniappan K."/>
            <person name="Land M."/>
            <person name="Hauser L."/>
            <person name="Chang Y.J."/>
            <person name="Jeffries C.D."/>
            <person name="Detter J.C."/>
            <person name="Brettin T."/>
            <person name="Rohde M."/>
            <person name="Goker M."/>
            <person name="Bristow J."/>
            <person name="Eisen J.A."/>
            <person name="Markowitz V."/>
            <person name="Hugenholtz P."/>
            <person name="Kyrpides N.C."/>
            <person name="Klenk H.P."/>
            <person name="Chen F."/>
        </authorList>
    </citation>
    <scope>NUCLEOTIDE SEQUENCE [LARGE SCALE GENOMIC DNA]</scope>
    <source>
        <strain evidence="4">ATCC 700099 / DSM 44233 / CIP 104796 / JCM 9543 / NBRC 105858 / Y-104</strain>
    </source>
</reference>
<dbReference type="InterPro" id="IPR029045">
    <property type="entry name" value="ClpP/crotonase-like_dom_sf"/>
</dbReference>
<evidence type="ECO:0000256" key="1">
    <source>
        <dbReference type="ARBA" id="ARBA00005254"/>
    </source>
</evidence>
<dbReference type="eggNOG" id="COG1024">
    <property type="taxonomic scope" value="Bacteria"/>
</dbReference>
<proteinExistence type="inferred from homology"/>
<dbReference type="CDD" id="cd06558">
    <property type="entry name" value="crotonase-like"/>
    <property type="match status" value="1"/>
</dbReference>
<dbReference type="InterPro" id="IPR001753">
    <property type="entry name" value="Enoyl-CoA_hydra/iso"/>
</dbReference>
<dbReference type="HOGENOM" id="CLU_009834_7_0_11"/>
<dbReference type="Proteomes" id="UP000002218">
    <property type="component" value="Chromosome"/>
</dbReference>
<evidence type="ECO:0000313" key="4">
    <source>
        <dbReference type="Proteomes" id="UP000002218"/>
    </source>
</evidence>
<evidence type="ECO:0000256" key="2">
    <source>
        <dbReference type="RuleBase" id="RU003707"/>
    </source>
</evidence>
<name>C8XKA6_NAKMY</name>
<dbReference type="STRING" id="479431.Namu_2291"/>
<reference evidence="4" key="1">
    <citation type="submission" date="2009-09" db="EMBL/GenBank/DDBJ databases">
        <title>The complete genome of Nakamurella multipartita DSM 44233.</title>
        <authorList>
            <consortium name="US DOE Joint Genome Institute (JGI-PGF)"/>
            <person name="Lucas S."/>
            <person name="Copeland A."/>
            <person name="Lapidus A."/>
            <person name="Glavina del Rio T."/>
            <person name="Dalin E."/>
            <person name="Tice H."/>
            <person name="Bruce D."/>
            <person name="Goodwin L."/>
            <person name="Pitluck S."/>
            <person name="Kyrpides N."/>
            <person name="Mavromatis K."/>
            <person name="Ivanova N."/>
            <person name="Ovchinnikova G."/>
            <person name="Sims D."/>
            <person name="Meincke L."/>
            <person name="Brettin T."/>
            <person name="Detter J.C."/>
            <person name="Han C."/>
            <person name="Larimer F."/>
            <person name="Land M."/>
            <person name="Hauser L."/>
            <person name="Markowitz V."/>
            <person name="Cheng J.-F."/>
            <person name="Hugenholtz P."/>
            <person name="Woyke T."/>
            <person name="Wu D."/>
            <person name="Klenk H.-P."/>
            <person name="Eisen J.A."/>
        </authorList>
    </citation>
    <scope>NUCLEOTIDE SEQUENCE [LARGE SCALE GENOMIC DNA]</scope>
    <source>
        <strain evidence="4">ATCC 700099 / DSM 44233 / CIP 104796 / JCM 9543 / NBRC 105858 / Y-104</strain>
    </source>
</reference>
<dbReference type="Pfam" id="PF00378">
    <property type="entry name" value="ECH_1"/>
    <property type="match status" value="1"/>
</dbReference>
<comment type="similarity">
    <text evidence="1 2">Belongs to the enoyl-CoA hydratase/isomerase family.</text>
</comment>
<dbReference type="EMBL" id="CP001737">
    <property type="protein sequence ID" value="ACV78668.1"/>
    <property type="molecule type" value="Genomic_DNA"/>
</dbReference>
<organism evidence="3 4">
    <name type="scientific">Nakamurella multipartita (strain ATCC 700099 / DSM 44233 / CIP 104796 / JCM 9543 / NBRC 105858 / Y-104)</name>
    <name type="common">Microsphaera multipartita</name>
    <dbReference type="NCBI Taxonomy" id="479431"/>
    <lineage>
        <taxon>Bacteria</taxon>
        <taxon>Bacillati</taxon>
        <taxon>Actinomycetota</taxon>
        <taxon>Actinomycetes</taxon>
        <taxon>Nakamurellales</taxon>
        <taxon>Nakamurellaceae</taxon>
        <taxon>Nakamurella</taxon>
    </lineage>
</organism>
<dbReference type="InterPro" id="IPR045002">
    <property type="entry name" value="Ech1-like"/>
</dbReference>
<keyword evidence="3" id="KW-0413">Isomerase</keyword>
<dbReference type="PANTHER" id="PTHR43149">
    <property type="entry name" value="ENOYL-COA HYDRATASE"/>
    <property type="match status" value="1"/>
</dbReference>
<sequence>MSPGPGTGIDQHLLDSGHVVLRVDGPVATVALDRPAARNAQLPQTWAALAHLGETLGDDIRVVIVCGEGPSFSAGLDRSAFGPSPDSLLGTIARAPLSVADESIAGFQRAFTWLSDSRFVSIAAVAGHAVGAGFQLALACDLIVVADDAEFRMAEVSYGLVPDLTGTGRLLRLVGYQRALEICATGRHVHADEAVRIGLALCSVPREELDAAVADLAAALVESPTEAVRSIKGLLAGAHDRTVEEQHAAERAAQIPLLHRLAAAARSAAASEAAR</sequence>
<dbReference type="AlphaFoldDB" id="C8XKA6"/>
<dbReference type="PROSITE" id="PS00166">
    <property type="entry name" value="ENOYL_COA_HYDRATASE"/>
    <property type="match status" value="1"/>
</dbReference>